<organism evidence="2 3">
    <name type="scientific">Lentihominibacter hominis</name>
    <dbReference type="NCBI Taxonomy" id="2763645"/>
    <lineage>
        <taxon>Bacteria</taxon>
        <taxon>Bacillati</taxon>
        <taxon>Bacillota</taxon>
        <taxon>Clostridia</taxon>
        <taxon>Peptostreptococcales</taxon>
        <taxon>Anaerovoracaceae</taxon>
        <taxon>Lentihominibacter</taxon>
    </lineage>
</organism>
<dbReference type="EMBL" id="JACRTA010000002">
    <property type="protein sequence ID" value="MBC8568166.1"/>
    <property type="molecule type" value="Genomic_DNA"/>
</dbReference>
<keyword evidence="1" id="KW-0472">Membrane</keyword>
<dbReference type="Proteomes" id="UP000610862">
    <property type="component" value="Unassembled WGS sequence"/>
</dbReference>
<feature type="transmembrane region" description="Helical" evidence="1">
    <location>
        <begin position="55"/>
        <end position="77"/>
    </location>
</feature>
<dbReference type="RefSeq" id="WP_187525142.1">
    <property type="nucleotide sequence ID" value="NZ_JACRTA010000002.1"/>
</dbReference>
<keyword evidence="1" id="KW-0812">Transmembrane</keyword>
<evidence type="ECO:0000256" key="1">
    <source>
        <dbReference type="SAM" id="Phobius"/>
    </source>
</evidence>
<dbReference type="AlphaFoldDB" id="A0A926E9X3"/>
<proteinExistence type="predicted"/>
<protein>
    <submittedName>
        <fullName evidence="2">Uncharacterized protein</fullName>
    </submittedName>
</protein>
<keyword evidence="1" id="KW-1133">Transmembrane helix</keyword>
<evidence type="ECO:0000313" key="3">
    <source>
        <dbReference type="Proteomes" id="UP000610862"/>
    </source>
</evidence>
<feature type="transmembrane region" description="Helical" evidence="1">
    <location>
        <begin position="148"/>
        <end position="169"/>
    </location>
</feature>
<accession>A0A926E9X3</accession>
<reference evidence="2" key="1">
    <citation type="submission" date="2020-08" db="EMBL/GenBank/DDBJ databases">
        <title>Genome public.</title>
        <authorList>
            <person name="Liu C."/>
            <person name="Sun Q."/>
        </authorList>
    </citation>
    <scope>NUCLEOTIDE SEQUENCE</scope>
    <source>
        <strain evidence="2">NSJ-24</strain>
    </source>
</reference>
<evidence type="ECO:0000313" key="2">
    <source>
        <dbReference type="EMBL" id="MBC8568166.1"/>
    </source>
</evidence>
<feature type="transmembrane region" description="Helical" evidence="1">
    <location>
        <begin position="124"/>
        <end position="141"/>
    </location>
</feature>
<gene>
    <name evidence="2" type="ORF">H8692_05220</name>
</gene>
<comment type="caution">
    <text evidence="2">The sequence shown here is derived from an EMBL/GenBank/DDBJ whole genome shotgun (WGS) entry which is preliminary data.</text>
</comment>
<name>A0A926E9X3_9FIRM</name>
<feature type="transmembrane region" description="Helical" evidence="1">
    <location>
        <begin position="89"/>
        <end position="118"/>
    </location>
</feature>
<keyword evidence="3" id="KW-1185">Reference proteome</keyword>
<sequence>MAEDTEEMTICAVRRFNAIYVQIAAATVYSPIISPKRHEDQKLKKETVKRKNTSAIALGGICLALTLIFIFAGSIIPGIELTLFAISSLFVAVMIIESGVSAGAILYAAAVILGLVLVPNKLAMIPYAFFFGYYGIVKFFIEKLKNGIIQIVIKAVFFAFLLCISLLGFKELLLGSIRLPDCPTVILIIAGILIMLVYDYIYTLLINFYLKRIKNRGADNMKLS</sequence>
<feature type="transmembrane region" description="Helical" evidence="1">
    <location>
        <begin position="185"/>
        <end position="210"/>
    </location>
</feature>